<dbReference type="GO" id="GO:0016787">
    <property type="term" value="F:hydrolase activity"/>
    <property type="evidence" value="ECO:0007669"/>
    <property type="project" value="UniProtKB-KW"/>
</dbReference>
<evidence type="ECO:0000256" key="12">
    <source>
        <dbReference type="SAM" id="MobiDB-lite"/>
    </source>
</evidence>
<dbReference type="PROSITE" id="PS51192">
    <property type="entry name" value="HELICASE_ATP_BIND_1"/>
    <property type="match status" value="1"/>
</dbReference>
<dbReference type="InterPro" id="IPR014001">
    <property type="entry name" value="Helicase_ATP-bd"/>
</dbReference>
<dbReference type="GO" id="GO:0003724">
    <property type="term" value="F:RNA helicase activity"/>
    <property type="evidence" value="ECO:0007669"/>
    <property type="project" value="UniProtKB-EC"/>
</dbReference>
<dbReference type="FunFam" id="1.20.120.1080:FF:000001">
    <property type="entry name" value="Pre-mRNA-splicing factor ATP-dependent RNA helicase"/>
    <property type="match status" value="1"/>
</dbReference>
<evidence type="ECO:0000259" key="14">
    <source>
        <dbReference type="PROSITE" id="PS51194"/>
    </source>
</evidence>
<dbReference type="InterPro" id="IPR011709">
    <property type="entry name" value="DEAD-box_helicase_OB_fold"/>
</dbReference>
<dbReference type="GO" id="GO:0008380">
    <property type="term" value="P:RNA splicing"/>
    <property type="evidence" value="ECO:0007669"/>
    <property type="project" value="UniProtKB-KW"/>
</dbReference>
<evidence type="ECO:0000256" key="11">
    <source>
        <dbReference type="SAM" id="Coils"/>
    </source>
</evidence>
<evidence type="ECO:0000256" key="3">
    <source>
        <dbReference type="ARBA" id="ARBA00022664"/>
    </source>
</evidence>
<keyword evidence="7" id="KW-0067">ATP-binding</keyword>
<evidence type="ECO:0000256" key="10">
    <source>
        <dbReference type="ARBA" id="ARBA00047984"/>
    </source>
</evidence>
<sequence length="1060" mass="122118">MSAFIADQLHEIQGYSDSTLEKYIHSIALNANSEQFIFDKLVDGGLPGNAKTRTFATSLFDKITPDSKKVQKINAQKLKEQEQIKQQQTKKSYALLDDESDDEDMNEDELQNQQQLKFFKDLEKIQERKKQIDDDVRKAGESEVKLSKKEEKEIKKLEKERDKLERDALVARMLEKDKDLTKTKIGNVVENPQSKNMNLDEKLKYIPELRKISRQKYLEIREEQQLDLFKRRLEDEKRIFGDQPLTEIEKKISNLNERLYGLAMKRREKQSKAQIYHMPDTYEDEDGKLLKDKKMAVLTKRYEEEKIELTEQEQWELFQQKKATAQFGARAGKKSKEDKNFELLLENQVDFIQTKALQGIVDVKNKSKTKKKKSKDSSEDSDSSSMSEEEIVEAEKLLTTEEKQRLSIKQQRESLPIYPYRDQLLAALRDHQVLIIVGETGSGKTTQVPQYLHEIGYTKFGKIGVTQPRRVAAMSVAARVAQEMNVKLGHEVGYSIRFEDCTSDKTVLKYMTDGMLLREFLGDPRLDGYTCLMIDEAHERTLHTDVLFGLVKDVARERKDLKLLISSATMDAEKFSDYFDGAPVFKFPGRRYPVDMFYTKQPEADYVEAAVITTLQIHVTQPRGDILVFLTGQEEIETAQEMLQQRTRGLGTKISELMICPIYSTLPSDMQAKIFEPTPPGARKVVLATNIAETSLTIDGIIYVIDCGFAKQTSYNPRTGMESLIVTPISKASANQRAGRAGRVAPGKCFRLYTAWSFQNELDDTTIPEIQRTNLGNVVLMLKSLGINDLIHFDFMDPPPAETLIRALEQLYALGALNDEGELTKLGRRMAEFPLDPMLSKCVIQSEAFKCVDQVITVCCMLSVGNSIFFRPKEKAIHADNARKNFFRPGGDHICLLNVFEQWKETNYSTQWCFENFIQVRSMKRARDIKEQLIELCKRVEIDYAEETLSVVDDEYYSNVRKAIASGFFYNTAKLQKSGNYKTLKNQHTVHIHPSSCMFEALPKWVIYHELVYTTKEYMRNIIELNPDWLLEIAPHYYKKSDIEDDDKKEKKVKMPPKGK</sequence>
<keyword evidence="3" id="KW-0507">mRNA processing</keyword>
<keyword evidence="6 15" id="KW-0347">Helicase</keyword>
<evidence type="ECO:0000256" key="7">
    <source>
        <dbReference type="ARBA" id="ARBA00022840"/>
    </source>
</evidence>
<dbReference type="FunFam" id="3.40.50.300:FF:000007">
    <property type="entry name" value="Pre-mRNA-splicing factor ATP-dependent RNA helicase"/>
    <property type="match status" value="1"/>
</dbReference>
<name>A0A078B4I2_STYLE</name>
<feature type="compositionally biased region" description="Acidic residues" evidence="12">
    <location>
        <begin position="379"/>
        <end position="392"/>
    </location>
</feature>
<comment type="subcellular location">
    <subcellularLocation>
        <location evidence="1">Nucleus</location>
    </subcellularLocation>
</comment>
<dbReference type="Pfam" id="PF00271">
    <property type="entry name" value="Helicase_C"/>
    <property type="match status" value="1"/>
</dbReference>
<evidence type="ECO:0000256" key="5">
    <source>
        <dbReference type="ARBA" id="ARBA00022801"/>
    </source>
</evidence>
<keyword evidence="16" id="KW-1185">Reference proteome</keyword>
<dbReference type="SUPFAM" id="SSF52540">
    <property type="entry name" value="P-loop containing nucleoside triphosphate hydrolases"/>
    <property type="match status" value="1"/>
</dbReference>
<evidence type="ECO:0000313" key="15">
    <source>
        <dbReference type="EMBL" id="CDW88132.1"/>
    </source>
</evidence>
<dbReference type="GO" id="GO:0071013">
    <property type="term" value="C:catalytic step 2 spliceosome"/>
    <property type="evidence" value="ECO:0007669"/>
    <property type="project" value="TreeGrafter"/>
</dbReference>
<dbReference type="InterPro" id="IPR007502">
    <property type="entry name" value="Helicase-assoc_dom"/>
</dbReference>
<evidence type="ECO:0000256" key="9">
    <source>
        <dbReference type="ARBA" id="ARBA00023242"/>
    </source>
</evidence>
<gene>
    <name evidence="15" type="primary">Contig18551.g19709</name>
    <name evidence="15" type="ORF">STYLEM_17249</name>
</gene>
<dbReference type="Pfam" id="PF21010">
    <property type="entry name" value="HA2_C"/>
    <property type="match status" value="1"/>
</dbReference>
<dbReference type="PANTHER" id="PTHR18934">
    <property type="entry name" value="ATP-DEPENDENT RNA HELICASE"/>
    <property type="match status" value="1"/>
</dbReference>
<dbReference type="SMART" id="SM00847">
    <property type="entry name" value="HA2"/>
    <property type="match status" value="1"/>
</dbReference>
<keyword evidence="8" id="KW-0508">mRNA splicing</keyword>
<evidence type="ECO:0000256" key="8">
    <source>
        <dbReference type="ARBA" id="ARBA00023187"/>
    </source>
</evidence>
<dbReference type="InterPro" id="IPR027417">
    <property type="entry name" value="P-loop_NTPase"/>
</dbReference>
<reference evidence="15 16" key="1">
    <citation type="submission" date="2014-06" db="EMBL/GenBank/DDBJ databases">
        <authorList>
            <person name="Swart Estienne"/>
        </authorList>
    </citation>
    <scope>NUCLEOTIDE SEQUENCE [LARGE SCALE GENOMIC DNA]</scope>
    <source>
        <strain evidence="15 16">130c</strain>
    </source>
</reference>
<feature type="coiled-coil region" evidence="11">
    <location>
        <begin position="122"/>
        <end position="174"/>
    </location>
</feature>
<dbReference type="SMART" id="SM00490">
    <property type="entry name" value="HELICc"/>
    <property type="match status" value="1"/>
</dbReference>
<dbReference type="Gene3D" id="3.40.50.300">
    <property type="entry name" value="P-loop containing nucleotide triphosphate hydrolases"/>
    <property type="match status" value="2"/>
</dbReference>
<dbReference type="OrthoDB" id="10253254at2759"/>
<keyword evidence="11" id="KW-0175">Coiled coil</keyword>
<dbReference type="OMA" id="PLDPMMS"/>
<dbReference type="EC" id="3.6.4.13" evidence="2"/>
<evidence type="ECO:0000259" key="13">
    <source>
        <dbReference type="PROSITE" id="PS51192"/>
    </source>
</evidence>
<dbReference type="Pfam" id="PF07717">
    <property type="entry name" value="OB_NTP_bind"/>
    <property type="match status" value="1"/>
</dbReference>
<evidence type="ECO:0000256" key="4">
    <source>
        <dbReference type="ARBA" id="ARBA00022741"/>
    </source>
</evidence>
<dbReference type="SMART" id="SM00487">
    <property type="entry name" value="DEXDc"/>
    <property type="match status" value="1"/>
</dbReference>
<keyword evidence="5" id="KW-0378">Hydrolase</keyword>
<dbReference type="PROSITE" id="PS51194">
    <property type="entry name" value="HELICASE_CTER"/>
    <property type="match status" value="1"/>
</dbReference>
<feature type="domain" description="Helicase ATP-binding" evidence="13">
    <location>
        <begin position="425"/>
        <end position="588"/>
    </location>
</feature>
<dbReference type="PANTHER" id="PTHR18934:SF83">
    <property type="entry name" value="PRE-MRNA-SPLICING FACTOR ATP-DEPENDENT RNA HELICASE DHX16"/>
    <property type="match status" value="1"/>
</dbReference>
<dbReference type="Proteomes" id="UP000039865">
    <property type="component" value="Unassembled WGS sequence"/>
</dbReference>
<dbReference type="FunFam" id="3.40.50.300:FF:000726">
    <property type="entry name" value="Pre-mRNA-splicing factor ATP-dependent RNA helicase"/>
    <property type="match status" value="1"/>
</dbReference>
<dbReference type="Pfam" id="PF04408">
    <property type="entry name" value="WHD_HA2"/>
    <property type="match status" value="1"/>
</dbReference>
<proteinExistence type="predicted"/>
<organism evidence="15 16">
    <name type="scientific">Stylonychia lemnae</name>
    <name type="common">Ciliate</name>
    <dbReference type="NCBI Taxonomy" id="5949"/>
    <lineage>
        <taxon>Eukaryota</taxon>
        <taxon>Sar</taxon>
        <taxon>Alveolata</taxon>
        <taxon>Ciliophora</taxon>
        <taxon>Intramacronucleata</taxon>
        <taxon>Spirotrichea</taxon>
        <taxon>Stichotrichia</taxon>
        <taxon>Sporadotrichida</taxon>
        <taxon>Oxytrichidae</taxon>
        <taxon>Stylonychinae</taxon>
        <taxon>Stylonychia</taxon>
    </lineage>
</organism>
<feature type="region of interest" description="Disordered" evidence="12">
    <location>
        <begin position="366"/>
        <end position="392"/>
    </location>
</feature>
<comment type="catalytic activity">
    <reaction evidence="10">
        <text>ATP + H2O = ADP + phosphate + H(+)</text>
        <dbReference type="Rhea" id="RHEA:13065"/>
        <dbReference type="ChEBI" id="CHEBI:15377"/>
        <dbReference type="ChEBI" id="CHEBI:15378"/>
        <dbReference type="ChEBI" id="CHEBI:30616"/>
        <dbReference type="ChEBI" id="CHEBI:43474"/>
        <dbReference type="ChEBI" id="CHEBI:456216"/>
        <dbReference type="EC" id="3.6.4.13"/>
    </reaction>
</comment>
<dbReference type="AlphaFoldDB" id="A0A078B4I2"/>
<dbReference type="InParanoid" id="A0A078B4I2"/>
<dbReference type="Gene3D" id="1.20.120.1080">
    <property type="match status" value="1"/>
</dbReference>
<dbReference type="InterPro" id="IPR001650">
    <property type="entry name" value="Helicase_C-like"/>
</dbReference>
<accession>A0A078B4I2</accession>
<keyword evidence="4" id="KW-0547">Nucleotide-binding</keyword>
<dbReference type="GO" id="GO:0071006">
    <property type="term" value="C:U2-type catalytic step 1 spliceosome"/>
    <property type="evidence" value="ECO:0007669"/>
    <property type="project" value="UniProtKB-ARBA"/>
</dbReference>
<dbReference type="CDD" id="cd18791">
    <property type="entry name" value="SF2_C_RHA"/>
    <property type="match status" value="1"/>
</dbReference>
<dbReference type="InterPro" id="IPR048333">
    <property type="entry name" value="HA2_WH"/>
</dbReference>
<dbReference type="GO" id="GO:0005524">
    <property type="term" value="F:ATP binding"/>
    <property type="evidence" value="ECO:0007669"/>
    <property type="project" value="UniProtKB-KW"/>
</dbReference>
<dbReference type="GO" id="GO:0003723">
    <property type="term" value="F:RNA binding"/>
    <property type="evidence" value="ECO:0007669"/>
    <property type="project" value="TreeGrafter"/>
</dbReference>
<protein>
    <recommendedName>
        <fullName evidence="2">RNA helicase</fullName>
        <ecNumber evidence="2">3.6.4.13</ecNumber>
    </recommendedName>
</protein>
<evidence type="ECO:0000313" key="16">
    <source>
        <dbReference type="Proteomes" id="UP000039865"/>
    </source>
</evidence>
<evidence type="ECO:0000256" key="6">
    <source>
        <dbReference type="ARBA" id="ARBA00022806"/>
    </source>
</evidence>
<feature type="domain" description="Helicase C-terminal" evidence="14">
    <location>
        <begin position="614"/>
        <end position="786"/>
    </location>
</feature>
<dbReference type="GO" id="GO:0006397">
    <property type="term" value="P:mRNA processing"/>
    <property type="evidence" value="ECO:0007669"/>
    <property type="project" value="UniProtKB-KW"/>
</dbReference>
<evidence type="ECO:0000256" key="2">
    <source>
        <dbReference type="ARBA" id="ARBA00012552"/>
    </source>
</evidence>
<evidence type="ECO:0000256" key="1">
    <source>
        <dbReference type="ARBA" id="ARBA00004123"/>
    </source>
</evidence>
<dbReference type="EMBL" id="CCKQ01016261">
    <property type="protein sequence ID" value="CDW88132.1"/>
    <property type="molecule type" value="Genomic_DNA"/>
</dbReference>
<keyword evidence="9" id="KW-0539">Nucleus</keyword>